<dbReference type="GO" id="GO:0140359">
    <property type="term" value="F:ABC-type transporter activity"/>
    <property type="evidence" value="ECO:0007669"/>
    <property type="project" value="InterPro"/>
</dbReference>
<feature type="transmembrane region" description="Helical" evidence="9">
    <location>
        <begin position="24"/>
        <end position="43"/>
    </location>
</feature>
<dbReference type="GO" id="GO:0016887">
    <property type="term" value="F:ATP hydrolysis activity"/>
    <property type="evidence" value="ECO:0007669"/>
    <property type="project" value="InterPro"/>
</dbReference>
<dbReference type="PANTHER" id="PTHR19229:SF250">
    <property type="entry name" value="ABC TRANSPORTER DOMAIN-CONTAINING PROTEIN-RELATED"/>
    <property type="match status" value="1"/>
</dbReference>
<comment type="caution">
    <text evidence="11">The sequence shown here is derived from an EMBL/GenBank/DDBJ whole genome shotgun (WGS) entry which is preliminary data.</text>
</comment>
<dbReference type="PANTHER" id="PTHR19229">
    <property type="entry name" value="ATP-BINDING CASSETTE TRANSPORTER SUBFAMILY A ABCA"/>
    <property type="match status" value="1"/>
</dbReference>
<keyword evidence="6 11" id="KW-0067">ATP-binding</keyword>
<dbReference type="SUPFAM" id="SSF52540">
    <property type="entry name" value="P-loop containing nucleoside triphosphate hydrolases"/>
    <property type="match status" value="2"/>
</dbReference>
<feature type="transmembrane region" description="Helical" evidence="9">
    <location>
        <begin position="349"/>
        <end position="368"/>
    </location>
</feature>
<feature type="transmembrane region" description="Helical" evidence="9">
    <location>
        <begin position="307"/>
        <end position="329"/>
    </location>
</feature>
<evidence type="ECO:0000256" key="7">
    <source>
        <dbReference type="ARBA" id="ARBA00022989"/>
    </source>
</evidence>
<evidence type="ECO:0000256" key="3">
    <source>
        <dbReference type="ARBA" id="ARBA00022692"/>
    </source>
</evidence>
<keyword evidence="2" id="KW-0813">Transport</keyword>
<accession>A0A226DGC7</accession>
<keyword evidence="12" id="KW-1185">Reference proteome</keyword>
<dbReference type="InterPro" id="IPR027417">
    <property type="entry name" value="P-loop_NTPase"/>
</dbReference>
<evidence type="ECO:0000256" key="1">
    <source>
        <dbReference type="ARBA" id="ARBA00004141"/>
    </source>
</evidence>
<keyword evidence="8 9" id="KW-0472">Membrane</keyword>
<comment type="subcellular location">
    <subcellularLocation>
        <location evidence="1">Membrane</location>
        <topology evidence="1">Multi-pass membrane protein</topology>
    </subcellularLocation>
</comment>
<dbReference type="GO" id="GO:0005319">
    <property type="term" value="F:lipid transporter activity"/>
    <property type="evidence" value="ECO:0007669"/>
    <property type="project" value="TreeGrafter"/>
</dbReference>
<evidence type="ECO:0000256" key="2">
    <source>
        <dbReference type="ARBA" id="ARBA00022448"/>
    </source>
</evidence>
<feature type="transmembrane region" description="Helical" evidence="9">
    <location>
        <begin position="264"/>
        <end position="286"/>
    </location>
</feature>
<feature type="transmembrane region" description="Helical" evidence="9">
    <location>
        <begin position="1162"/>
        <end position="1182"/>
    </location>
</feature>
<organism evidence="11 12">
    <name type="scientific">Folsomia candida</name>
    <name type="common">Springtail</name>
    <dbReference type="NCBI Taxonomy" id="158441"/>
    <lineage>
        <taxon>Eukaryota</taxon>
        <taxon>Metazoa</taxon>
        <taxon>Ecdysozoa</taxon>
        <taxon>Arthropoda</taxon>
        <taxon>Hexapoda</taxon>
        <taxon>Collembola</taxon>
        <taxon>Entomobryomorpha</taxon>
        <taxon>Isotomoidea</taxon>
        <taxon>Isotomidae</taxon>
        <taxon>Proisotominae</taxon>
        <taxon>Folsomia</taxon>
    </lineage>
</organism>
<feature type="transmembrane region" description="Helical" evidence="9">
    <location>
        <begin position="1047"/>
        <end position="1069"/>
    </location>
</feature>
<proteinExistence type="predicted"/>
<feature type="transmembrane region" description="Helical" evidence="9">
    <location>
        <begin position="1089"/>
        <end position="1116"/>
    </location>
</feature>
<dbReference type="EMBL" id="LNIX01000019">
    <property type="protein sequence ID" value="OXA44239.1"/>
    <property type="molecule type" value="Genomic_DNA"/>
</dbReference>
<dbReference type="OrthoDB" id="6512918at2759"/>
<feature type="domain" description="ABC transporter" evidence="10">
    <location>
        <begin position="1340"/>
        <end position="1571"/>
    </location>
</feature>
<dbReference type="InterPro" id="IPR017871">
    <property type="entry name" value="ABC_transporter-like_CS"/>
</dbReference>
<keyword evidence="3 9" id="KW-0812">Transmembrane</keyword>
<dbReference type="FunFam" id="3.40.50.300:FF:000298">
    <property type="entry name" value="ATP-binding cassette sub-family A member 12"/>
    <property type="match status" value="1"/>
</dbReference>
<feature type="transmembrane region" description="Helical" evidence="9">
    <location>
        <begin position="1257"/>
        <end position="1277"/>
    </location>
</feature>
<evidence type="ECO:0000259" key="10">
    <source>
        <dbReference type="PROSITE" id="PS50893"/>
    </source>
</evidence>
<dbReference type="InterPro" id="IPR026082">
    <property type="entry name" value="ABCA"/>
</dbReference>
<dbReference type="Pfam" id="PF23321">
    <property type="entry name" value="R1_ABCA1"/>
    <property type="match status" value="1"/>
</dbReference>
<feature type="transmembrane region" description="Helical" evidence="9">
    <location>
        <begin position="1128"/>
        <end position="1150"/>
    </location>
</feature>
<name>A0A226DGC7_FOLCA</name>
<dbReference type="CDD" id="cd03263">
    <property type="entry name" value="ABC_subfamily_A"/>
    <property type="match status" value="2"/>
</dbReference>
<dbReference type="InterPro" id="IPR056264">
    <property type="entry name" value="R2_ABCA1-4-like"/>
</dbReference>
<dbReference type="GO" id="GO:0016020">
    <property type="term" value="C:membrane"/>
    <property type="evidence" value="ECO:0007669"/>
    <property type="project" value="UniProtKB-SubCell"/>
</dbReference>
<dbReference type="FunFam" id="3.40.50.300:FF:000327">
    <property type="entry name" value="ATP-binding cassette sub-family A member 3"/>
    <property type="match status" value="1"/>
</dbReference>
<dbReference type="InterPro" id="IPR003593">
    <property type="entry name" value="AAA+_ATPase"/>
</dbReference>
<evidence type="ECO:0000313" key="12">
    <source>
        <dbReference type="Proteomes" id="UP000198287"/>
    </source>
</evidence>
<feature type="transmembrane region" description="Helical" evidence="9">
    <location>
        <begin position="375"/>
        <end position="393"/>
    </location>
</feature>
<dbReference type="Pfam" id="PF00005">
    <property type="entry name" value="ABC_tran"/>
    <property type="match status" value="2"/>
</dbReference>
<dbReference type="Gene3D" id="3.40.50.300">
    <property type="entry name" value="P-loop containing nucleotide triphosphate hydrolases"/>
    <property type="match status" value="2"/>
</dbReference>
<sequence length="1684" mass="188330">MTSNFRKFLLLLWKNYILQKRHKLGTFMELMVPVFFAAFLVGIRGSIPSDNVTEPTIFYPFDVNDVKGTSVAKGCVILYAPNTSALTIELMESPDSPMYQTYFPRTPENYTVIGYETEEELLSEYRKGGFHDCKGVGSPDKNRDPVLAAIIFNDGLDHEEWSSVRNIKPRWMTELLYPVFQILGPREAIENMGLEDYPENENEHHGGEPGYWIEGFLYTQNAVEASIRKFMENGNSNSSINIQLERMPYPPFIDDVFLVILKDFLPMILVFSFINSVINITKSITLEKEKRLKESMKMMGLPNWLHWLAWFIKSYLLILISIGMMAPLITARIYNGGELAILTKSNVTLILAFLLNYAFSMVTLSFLVSTLFSSANSAATGAGVFFFVSYLPYTFLQTRYNTLSKAEKLSASFLSNTGLSFGCQLIAMWEGTGVGVQWGNLNELASPDDNWTFLDLNLMLLADGVLYLLIALYIEGVWPGEFGLPMPWYFPFTKWYWIGTSRGEHTVLVKSADARQEKPQNFEKEPNSKAGVQIQGLTKVFGPKTAVNNLYLNMYENQITALLGHNGAGKTTTMSMLTGLFPSTSGTAIVNGYDIRTDIKFVRENLGLCPQHNVLFDEMTVLEHLQFFGRLKGSKSLNKEVARMLKAINLEDKKHVQSQALSGGMKRRLSLGIAFVGGSSVVLLDEPTSGLDPGARRQIWDLIQQEKKNRTIILSTHFMDEADLLSDRLAIMADGQVQCCGSSLFLKKKYGGGYQLIIVKKPDCDVNRITSFLKKRIPNIEIQQNVGSELSYSLSDELSPLFPDMFEAMEQHKVELGIDSYGCSITTMEEVFMRVGKEAEEEFRLRNGKNASIPTFAMIVKKFLYTIRNQILIAVQTIIPIAFLIITLVMLKSQPNLTNPPGMDLNLGKYTQYGQIYTVMNCPTNPGLPNVCSAYKNTAESFGSEILERENIYETLIQTARDNLPSYAYGHIAAMSDLSSPDNITYRGFFNNQPYHGPPVALNLINNALLQSSSGLEDAFISVSNHPLPLDQISEIKQSGSMQSSGFQVGFAVSFGMSFLAASFVVFLIKERETNAKHLQVVSGVRFPIFWIASFLFDAVNYIVPCIGLIIVFAAFQHEDFKSVEMLGNVALLLLAYGASVIPLMYLFSFRYKIPASGFTRMVMFNIFTGIICMLTVSILQIEELGAQKGAEVCEWVFMVLPNFNLGYGLLLLSANHQLHSICPDLLNFNETCVLYPDLSCCVDYPIPYLGWDARGIGRNLTFSGGLGVVCFVIIFIKESKILGWIRYYVCCHFRAKGNESSAQNAAVDEEGALVDSDVLLENMRIRNTKLKQMNNTDNLILRDLTKIYGGNFKAVDNLCVGVQKGECFGLLGINGAGKSTTFKMLTGDIPVTSGNAFIDGHSVKTEIKKVQQNLGYCPQFDALIPELTGRETIRLFARLRGVHEGNIENLANTLAARLIFDEHIDKPCGTYSGGNKRKLSTALALVGNPPMVLLDEPTTGMDPVARRHLWDVISEVRNSGTSIVLTSHSMDECEALSTRIAIMVNGGFRCLGSPQHLKNKFGEGYTLIAQIEMGIEERRLTRQSLEFGRRRSSNLRKGSGTDFLAQPLQPWEKELLPLRNYIEATFPGSELKDIHAGYVHYHIKNTAIGWGYMFKKMEEAKSTFKIEAYSVGQTSLEQVKLTL</sequence>
<dbReference type="InterPro" id="IPR013525">
    <property type="entry name" value="ABC2_TM"/>
</dbReference>
<reference evidence="11 12" key="1">
    <citation type="submission" date="2015-12" db="EMBL/GenBank/DDBJ databases">
        <title>The genome of Folsomia candida.</title>
        <authorList>
            <person name="Faddeeva A."/>
            <person name="Derks M.F."/>
            <person name="Anvar Y."/>
            <person name="Smit S."/>
            <person name="Van Straalen N."/>
            <person name="Roelofs D."/>
        </authorList>
    </citation>
    <scope>NUCLEOTIDE SEQUENCE [LARGE SCALE GENOMIC DNA]</scope>
    <source>
        <strain evidence="11 12">VU population</strain>
        <tissue evidence="11">Whole body</tissue>
    </source>
</reference>
<dbReference type="PROSITE" id="PS50893">
    <property type="entry name" value="ABC_TRANSPORTER_2"/>
    <property type="match status" value="2"/>
</dbReference>
<dbReference type="OMA" id="LQWNEFF"/>
<dbReference type="InterPro" id="IPR003439">
    <property type="entry name" value="ABC_transporter-like_ATP-bd"/>
</dbReference>
<gene>
    <name evidence="11" type="ORF">Fcan01_20546</name>
</gene>
<keyword evidence="7 9" id="KW-1133">Transmembrane helix</keyword>
<evidence type="ECO:0000256" key="4">
    <source>
        <dbReference type="ARBA" id="ARBA00022737"/>
    </source>
</evidence>
<dbReference type="Proteomes" id="UP000198287">
    <property type="component" value="Unassembled WGS sequence"/>
</dbReference>
<evidence type="ECO:0000256" key="5">
    <source>
        <dbReference type="ARBA" id="ARBA00022741"/>
    </source>
</evidence>
<keyword evidence="5" id="KW-0547">Nucleotide-binding</keyword>
<dbReference type="SMART" id="SM00382">
    <property type="entry name" value="AAA"/>
    <property type="match status" value="2"/>
</dbReference>
<dbReference type="Pfam" id="PF12698">
    <property type="entry name" value="ABC2_membrane_3"/>
    <property type="match status" value="2"/>
</dbReference>
<keyword evidence="4" id="KW-0677">Repeat</keyword>
<evidence type="ECO:0000256" key="9">
    <source>
        <dbReference type="SAM" id="Phobius"/>
    </source>
</evidence>
<feature type="transmembrane region" description="Helical" evidence="9">
    <location>
        <begin position="871"/>
        <end position="891"/>
    </location>
</feature>
<feature type="transmembrane region" description="Helical" evidence="9">
    <location>
        <begin position="456"/>
        <end position="474"/>
    </location>
</feature>
<evidence type="ECO:0000313" key="11">
    <source>
        <dbReference type="EMBL" id="OXA44239.1"/>
    </source>
</evidence>
<evidence type="ECO:0000256" key="6">
    <source>
        <dbReference type="ARBA" id="ARBA00022840"/>
    </source>
</evidence>
<feature type="domain" description="ABC transporter" evidence="10">
    <location>
        <begin position="532"/>
        <end position="759"/>
    </location>
</feature>
<dbReference type="GO" id="GO:0005524">
    <property type="term" value="F:ATP binding"/>
    <property type="evidence" value="ECO:0007669"/>
    <property type="project" value="UniProtKB-KW"/>
</dbReference>
<evidence type="ECO:0000256" key="8">
    <source>
        <dbReference type="ARBA" id="ARBA00023136"/>
    </source>
</evidence>
<protein>
    <submittedName>
        <fullName evidence="11">ATP-binding cassette sub-family A member 3</fullName>
    </submittedName>
</protein>
<dbReference type="PROSITE" id="PS00211">
    <property type="entry name" value="ABC_TRANSPORTER_1"/>
    <property type="match status" value="1"/>
</dbReference>